<protein>
    <submittedName>
        <fullName evidence="1">Uncharacterized protein</fullName>
    </submittedName>
</protein>
<gene>
    <name evidence="1" type="ORF">LFWB_6970</name>
</gene>
<dbReference type="RefSeq" id="WP_210954674.1">
    <property type="nucleotide sequence ID" value="NZ_CP054393.1"/>
</dbReference>
<evidence type="ECO:0000313" key="1">
    <source>
        <dbReference type="EMBL" id="QTX03250.1"/>
    </source>
</evidence>
<reference evidence="1" key="1">
    <citation type="submission" date="2020-06" db="EMBL/GenBank/DDBJ databases">
        <title>Complete genome sequence of Candidatus Phytoplasma luffae NCHU2019.</title>
        <authorList>
            <person name="Cho S.-T."/>
            <person name="Tan C.-M."/>
            <person name="Li J.-R."/>
            <person name="Chien Y.-Y."/>
            <person name="Chiu Y.-C."/>
            <person name="Yang J.-Y."/>
            <person name="Kuo C.-H."/>
        </authorList>
    </citation>
    <scope>NUCLEOTIDE SEQUENCE</scope>
    <source>
        <strain evidence="1">NCHU2019</strain>
    </source>
</reference>
<name>A0A975FJP0_LOWBP</name>
<dbReference type="Proteomes" id="UP000672038">
    <property type="component" value="Chromosome"/>
</dbReference>
<evidence type="ECO:0000313" key="2">
    <source>
        <dbReference type="Proteomes" id="UP000672038"/>
    </source>
</evidence>
<dbReference type="EMBL" id="CP054393">
    <property type="protein sequence ID" value="QTX03250.1"/>
    <property type="molecule type" value="Genomic_DNA"/>
</dbReference>
<accession>A0A975FJP0</accession>
<keyword evidence="2" id="KW-1185">Reference proteome</keyword>
<dbReference type="KEGG" id="pluf:LFWB_6970"/>
<dbReference type="AlphaFoldDB" id="A0A975FJP0"/>
<organism evidence="1 2">
    <name type="scientific">Loofah witches'-broom phytoplasma</name>
    <dbReference type="NCBI Taxonomy" id="35773"/>
    <lineage>
        <taxon>Bacteria</taxon>
        <taxon>Bacillati</taxon>
        <taxon>Mycoplasmatota</taxon>
        <taxon>Mollicutes</taxon>
        <taxon>Acholeplasmatales</taxon>
        <taxon>Acholeplasmataceae</taxon>
        <taxon>Candidatus Phytoplasma</taxon>
        <taxon>16SrVIII (Loofah witches'-broom group)</taxon>
    </lineage>
</organism>
<sequence length="108" mass="13274">MIKKKQNIKKPILLNNFVIKVQNRYIDTENQKKKREWFTTNLEFVFENDDYYIKEAIIKFDHIDDDNPEFFLQPGQFIKVFNGKLKFCENCNEKNILIIDKFQQEYER</sequence>
<proteinExistence type="predicted"/>